<organism evidence="2 3">
    <name type="scientific">Cylicostephanus goldi</name>
    <name type="common">Nematode worm</name>
    <dbReference type="NCBI Taxonomy" id="71465"/>
    <lineage>
        <taxon>Eukaryota</taxon>
        <taxon>Metazoa</taxon>
        <taxon>Ecdysozoa</taxon>
        <taxon>Nematoda</taxon>
        <taxon>Chromadorea</taxon>
        <taxon>Rhabditida</taxon>
        <taxon>Rhabditina</taxon>
        <taxon>Rhabditomorpha</taxon>
        <taxon>Strongyloidea</taxon>
        <taxon>Strongylidae</taxon>
        <taxon>Cylicostephanus</taxon>
    </lineage>
</organism>
<gene>
    <name evidence="2" type="ORF">CGOC_LOCUS3585</name>
</gene>
<dbReference type="Pfam" id="PF00079">
    <property type="entry name" value="Serpin"/>
    <property type="match status" value="1"/>
</dbReference>
<evidence type="ECO:0000313" key="3">
    <source>
        <dbReference type="Proteomes" id="UP000271889"/>
    </source>
</evidence>
<dbReference type="SUPFAM" id="SSF56574">
    <property type="entry name" value="Serpins"/>
    <property type="match status" value="1"/>
</dbReference>
<dbReference type="OrthoDB" id="5860397at2759"/>
<reference evidence="2 3" key="1">
    <citation type="submission" date="2018-11" db="EMBL/GenBank/DDBJ databases">
        <authorList>
            <consortium name="Pathogen Informatics"/>
        </authorList>
    </citation>
    <scope>NUCLEOTIDE SEQUENCE [LARGE SCALE GENOMIC DNA]</scope>
</reference>
<keyword evidence="3" id="KW-1185">Reference proteome</keyword>
<sequence length="74" mass="7626">MASGAAANNALLNAETDFGLDLLRQSPANAELVVSPVSIILALTMVQAGAKGKTKEQIDGVIAKGEKSAVCRTW</sequence>
<evidence type="ECO:0000259" key="1">
    <source>
        <dbReference type="Pfam" id="PF00079"/>
    </source>
</evidence>
<name>A0A3P6RJP7_CYLGO</name>
<feature type="domain" description="Serpin" evidence="1">
    <location>
        <begin position="14"/>
        <end position="62"/>
    </location>
</feature>
<dbReference type="AlphaFoldDB" id="A0A3P6RJP7"/>
<dbReference type="Proteomes" id="UP000271889">
    <property type="component" value="Unassembled WGS sequence"/>
</dbReference>
<dbReference type="InterPro" id="IPR036186">
    <property type="entry name" value="Serpin_sf"/>
</dbReference>
<proteinExistence type="predicted"/>
<evidence type="ECO:0000313" key="2">
    <source>
        <dbReference type="EMBL" id="VDK56263.1"/>
    </source>
</evidence>
<dbReference type="InterPro" id="IPR023796">
    <property type="entry name" value="Serpin_dom"/>
</dbReference>
<protein>
    <recommendedName>
        <fullName evidence="1">Serpin domain-containing protein</fullName>
    </recommendedName>
</protein>
<accession>A0A3P6RJP7</accession>
<dbReference type="EMBL" id="UYRV01009132">
    <property type="protein sequence ID" value="VDK56263.1"/>
    <property type="molecule type" value="Genomic_DNA"/>
</dbReference>
<dbReference type="InterPro" id="IPR042178">
    <property type="entry name" value="Serpin_sf_1"/>
</dbReference>
<dbReference type="Gene3D" id="3.30.497.10">
    <property type="entry name" value="Antithrombin, subunit I, domain 2"/>
    <property type="match status" value="1"/>
</dbReference>